<dbReference type="SUPFAM" id="SSF55811">
    <property type="entry name" value="Nudix"/>
    <property type="match status" value="1"/>
</dbReference>
<dbReference type="EMBL" id="FNDZ01000001">
    <property type="protein sequence ID" value="SDH99929.1"/>
    <property type="molecule type" value="Genomic_DNA"/>
</dbReference>
<feature type="domain" description="Nudix hydrolase" evidence="2">
    <location>
        <begin position="44"/>
        <end position="187"/>
    </location>
</feature>
<dbReference type="InterPro" id="IPR015797">
    <property type="entry name" value="NUDIX_hydrolase-like_dom_sf"/>
</dbReference>
<comment type="similarity">
    <text evidence="1">Belongs to the Nudix hydrolase family.</text>
</comment>
<accession>A0A1G8H000</accession>
<dbReference type="PROSITE" id="PS51462">
    <property type="entry name" value="NUDIX"/>
    <property type="match status" value="1"/>
</dbReference>
<gene>
    <name evidence="3" type="ORF">SAMN05421804_101425</name>
</gene>
<reference evidence="3 4" key="1">
    <citation type="submission" date="2016-10" db="EMBL/GenBank/DDBJ databases">
        <authorList>
            <person name="de Groot N.N."/>
        </authorList>
    </citation>
    <scope>NUCLEOTIDE SEQUENCE [LARGE SCALE GENOMIC DNA]</scope>
    <source>
        <strain evidence="3 4">CGMCC 1.5058</strain>
    </source>
</reference>
<dbReference type="PANTHER" id="PTHR43736:SF1">
    <property type="entry name" value="DIHYDRONEOPTERIN TRIPHOSPHATE DIPHOSPHATASE"/>
    <property type="match status" value="1"/>
</dbReference>
<dbReference type="CDD" id="cd03674">
    <property type="entry name" value="NUDIX_Hydrolase"/>
    <property type="match status" value="1"/>
</dbReference>
<dbReference type="PANTHER" id="PTHR43736">
    <property type="entry name" value="ADP-RIBOSE PYROPHOSPHATASE"/>
    <property type="match status" value="1"/>
</dbReference>
<dbReference type="Gene3D" id="3.90.79.10">
    <property type="entry name" value="Nucleoside Triphosphate Pyrophosphohydrolase"/>
    <property type="match status" value="1"/>
</dbReference>
<protein>
    <submittedName>
        <fullName evidence="3">8-oxo-dGTP pyrophosphatase MutT, NUDIX family</fullName>
    </submittedName>
</protein>
<evidence type="ECO:0000313" key="4">
    <source>
        <dbReference type="Proteomes" id="UP000183255"/>
    </source>
</evidence>
<dbReference type="InterPro" id="IPR000086">
    <property type="entry name" value="NUDIX_hydrolase_dom"/>
</dbReference>
<dbReference type="Proteomes" id="UP000183255">
    <property type="component" value="Unassembled WGS sequence"/>
</dbReference>
<evidence type="ECO:0000256" key="1">
    <source>
        <dbReference type="ARBA" id="ARBA00005582"/>
    </source>
</evidence>
<dbReference type="Pfam" id="PF00293">
    <property type="entry name" value="NUDIX"/>
    <property type="match status" value="1"/>
</dbReference>
<name>A0A1G8H000_9CLOT</name>
<evidence type="ECO:0000259" key="2">
    <source>
        <dbReference type="PROSITE" id="PS51462"/>
    </source>
</evidence>
<proteinExistence type="inferred from homology"/>
<organism evidence="3 4">
    <name type="scientific">Proteiniclasticum ruminis</name>
    <dbReference type="NCBI Taxonomy" id="398199"/>
    <lineage>
        <taxon>Bacteria</taxon>
        <taxon>Bacillati</taxon>
        <taxon>Bacillota</taxon>
        <taxon>Clostridia</taxon>
        <taxon>Eubacteriales</taxon>
        <taxon>Clostridiaceae</taxon>
        <taxon>Proteiniclasticum</taxon>
    </lineage>
</organism>
<evidence type="ECO:0000313" key="3">
    <source>
        <dbReference type="EMBL" id="SDH99929.1"/>
    </source>
</evidence>
<dbReference type="AlphaFoldDB" id="A0A1G8H000"/>
<sequence length="194" mass="22103">MQTNYNAIVEAYLPQTSEDKAIRDSMLKYIQRNREAVLTREDPMAHMTASTVILNESGTKMLMIHHRIYDAWTWQGGHADGDDDLLRVAFKEAKEETGLSHFRPVMSRNGTLLYRLDILPVKGHVKNGSYVSPHLHLNAAFVLIAKEEEECSLNEAETKGIEWVLLEDIDMKANEPDITPIYHKLILEAKMGQV</sequence>
<dbReference type="RefSeq" id="WP_031573455.1">
    <property type="nucleotide sequence ID" value="NZ_FNDZ01000001.1"/>
</dbReference>